<dbReference type="RefSeq" id="WP_331191584.1">
    <property type="nucleotide sequence ID" value="NZ_JAQSEO010000006.1"/>
</dbReference>
<proteinExistence type="predicted"/>
<sequence>MGTLSIPIPNEVLDSAVKASAKKLHLVPEQDKRARKVSLEEFRKDYCMNHSKTWVRCIIFDRFPETWYQNGGWAINPSGHEPGIRGTWIKLDEATRWLDKHDDEINWHEQLAKD</sequence>
<evidence type="ECO:0000313" key="2">
    <source>
        <dbReference type="Proteomes" id="UP001335665"/>
    </source>
</evidence>
<reference evidence="1 2" key="1">
    <citation type="submission" date="2023-02" db="EMBL/GenBank/DDBJ databases">
        <title>The predominant lactic acid bacteria and yeasts involved in the spontaneous fermentation of millet during the production of the traditional porridge Hausa koko in Ghana.</title>
        <authorList>
            <person name="Atter A."/>
            <person name="Diaz M."/>
        </authorList>
    </citation>
    <scope>NUCLEOTIDE SEQUENCE [LARGE SCALE GENOMIC DNA]</scope>
    <source>
        <strain evidence="1 2">FI11552</strain>
    </source>
</reference>
<name>A0ABU7SUY7_9LACO</name>
<keyword evidence="2" id="KW-1185">Reference proteome</keyword>
<gene>
    <name evidence="1" type="ORF">PS396_08415</name>
</gene>
<organism evidence="1 2">
    <name type="scientific">Limosilactobacillus pontis</name>
    <dbReference type="NCBI Taxonomy" id="35787"/>
    <lineage>
        <taxon>Bacteria</taxon>
        <taxon>Bacillati</taxon>
        <taxon>Bacillota</taxon>
        <taxon>Bacilli</taxon>
        <taxon>Lactobacillales</taxon>
        <taxon>Lactobacillaceae</taxon>
        <taxon>Limosilactobacillus</taxon>
    </lineage>
</organism>
<evidence type="ECO:0000313" key="1">
    <source>
        <dbReference type="EMBL" id="MEE6701791.1"/>
    </source>
</evidence>
<accession>A0ABU7SUY7</accession>
<evidence type="ECO:0008006" key="3">
    <source>
        <dbReference type="Google" id="ProtNLM"/>
    </source>
</evidence>
<dbReference type="Proteomes" id="UP001335665">
    <property type="component" value="Unassembled WGS sequence"/>
</dbReference>
<protein>
    <recommendedName>
        <fullName evidence="3">DUF771 domain-containing protein</fullName>
    </recommendedName>
</protein>
<dbReference type="EMBL" id="JAQSFA010000026">
    <property type="protein sequence ID" value="MEE6701791.1"/>
    <property type="molecule type" value="Genomic_DNA"/>
</dbReference>
<comment type="caution">
    <text evidence="1">The sequence shown here is derived from an EMBL/GenBank/DDBJ whole genome shotgun (WGS) entry which is preliminary data.</text>
</comment>